<keyword evidence="1" id="KW-0472">Membrane</keyword>
<feature type="transmembrane region" description="Helical" evidence="1">
    <location>
        <begin position="246"/>
        <end position="264"/>
    </location>
</feature>
<feature type="transmembrane region" description="Helical" evidence="1">
    <location>
        <begin position="20"/>
        <end position="39"/>
    </location>
</feature>
<accession>A0A176QE32</accession>
<feature type="transmembrane region" description="Helical" evidence="1">
    <location>
        <begin position="141"/>
        <end position="162"/>
    </location>
</feature>
<protein>
    <submittedName>
        <fullName evidence="2">Uncharacterized protein</fullName>
    </submittedName>
</protein>
<feature type="transmembrane region" description="Helical" evidence="1">
    <location>
        <begin position="270"/>
        <end position="289"/>
    </location>
</feature>
<organism evidence="2 3">
    <name type="scientific">Janibacter melonis</name>
    <dbReference type="NCBI Taxonomy" id="262209"/>
    <lineage>
        <taxon>Bacteria</taxon>
        <taxon>Bacillati</taxon>
        <taxon>Actinomycetota</taxon>
        <taxon>Actinomycetes</taxon>
        <taxon>Micrococcales</taxon>
        <taxon>Intrasporangiaceae</taxon>
        <taxon>Janibacter</taxon>
    </lineage>
</organism>
<feature type="transmembrane region" description="Helical" evidence="1">
    <location>
        <begin position="59"/>
        <end position="79"/>
    </location>
</feature>
<name>A0A176QE32_9MICO</name>
<comment type="caution">
    <text evidence="2">The sequence shown here is derived from an EMBL/GenBank/DDBJ whole genome shotgun (WGS) entry which is preliminary data.</text>
</comment>
<keyword evidence="3" id="KW-1185">Reference proteome</keyword>
<feature type="transmembrane region" description="Helical" evidence="1">
    <location>
        <begin position="339"/>
        <end position="358"/>
    </location>
</feature>
<keyword evidence="1" id="KW-0812">Transmembrane</keyword>
<evidence type="ECO:0000313" key="3">
    <source>
        <dbReference type="Proteomes" id="UP000076976"/>
    </source>
</evidence>
<feature type="transmembrane region" description="Helical" evidence="1">
    <location>
        <begin position="379"/>
        <end position="400"/>
    </location>
</feature>
<dbReference type="EMBL" id="LQZG01000002">
    <property type="protein sequence ID" value="OAB87961.1"/>
    <property type="molecule type" value="Genomic_DNA"/>
</dbReference>
<sequence>MSDALAVVRRGAQLTSVGSVAYVVYVVVLLGAVYLFPYGHVFFAALGRSGLVDVLTDPVGAGALVLAVVAAPVVAHRVGRVRGPVAPPMLWVRHVVAGPADRAVSLRRWWLLLGGAVLAAAAALGLLLALALWSAAVVGPLGALGVTAASVLLGAVVARAWLAGQVAADGGGHPLRPADALRGLTEQGLGRQRDRGEGVYGSFLSGQRTALVRELGGRPPRHLGRLRPGRAMLLRRDLLAVRRGPGLLRAALLLALGGLGVGLLTPRSAVLGVLASLVLYQGVVAWATGLRGQSAPLVPVLGWGPRRETLGHLVLPGVAALVGGLVAVAAATALGDPGVTTVLVAVLVPLHLWVVTWTTHRAAPPLVTVMPQSVIPRVVAWWLLPAGVLLGVPALAAYLAV</sequence>
<gene>
    <name evidence="2" type="ORF">AWH69_08075</name>
</gene>
<dbReference type="Proteomes" id="UP000076976">
    <property type="component" value="Unassembled WGS sequence"/>
</dbReference>
<evidence type="ECO:0000256" key="1">
    <source>
        <dbReference type="SAM" id="Phobius"/>
    </source>
</evidence>
<keyword evidence="1" id="KW-1133">Transmembrane helix</keyword>
<proteinExistence type="predicted"/>
<evidence type="ECO:0000313" key="2">
    <source>
        <dbReference type="EMBL" id="OAB87961.1"/>
    </source>
</evidence>
<reference evidence="2 3" key="1">
    <citation type="submission" date="2016-01" db="EMBL/GenBank/DDBJ databases">
        <title>Janibacter melonis strain CD11_4 genome sequencing and assembly.</title>
        <authorList>
            <person name="Nair G.R."/>
            <person name="Kaur G."/>
            <person name="Chander A.M."/>
            <person name="Mayilraj S."/>
        </authorList>
    </citation>
    <scope>NUCLEOTIDE SEQUENCE [LARGE SCALE GENOMIC DNA]</scope>
    <source>
        <strain evidence="2 3">CD11-4</strain>
    </source>
</reference>
<feature type="transmembrane region" description="Helical" evidence="1">
    <location>
        <begin position="109"/>
        <end position="135"/>
    </location>
</feature>
<feature type="transmembrane region" description="Helical" evidence="1">
    <location>
        <begin position="310"/>
        <end position="333"/>
    </location>
</feature>
<dbReference type="AlphaFoldDB" id="A0A176QE32"/>